<gene>
    <name evidence="1" type="ORF">A6A05_06350</name>
</gene>
<dbReference type="OrthoDB" id="7360207at2"/>
<reference evidence="1 2" key="1">
    <citation type="submission" date="2016-04" db="EMBL/GenBank/DDBJ databases">
        <title>Draft genome sequence of freshwater magnetotactic bacteria Magnetospirillum marisnigri SP-1 and Magnetospirillum moscoviense BB-1.</title>
        <authorList>
            <person name="Koziaeva V."/>
            <person name="Dziuba M.V."/>
            <person name="Ivanov T.M."/>
            <person name="Kuznetsov B."/>
            <person name="Grouzdev D.S."/>
        </authorList>
    </citation>
    <scope>NUCLEOTIDE SEQUENCE [LARGE SCALE GENOMIC DNA]</scope>
    <source>
        <strain evidence="1 2">BB-1</strain>
    </source>
</reference>
<sequence>MPMTATLRFRFDLDGRPVADGPGEMNVTYLGRVNRKAAEADARRRFEEWRSLSSSLSRRWSSNQVVVS</sequence>
<name>A0A178MYW2_9PROT</name>
<keyword evidence="2" id="KW-1185">Reference proteome</keyword>
<comment type="caution">
    <text evidence="1">The sequence shown here is derived from an EMBL/GenBank/DDBJ whole genome shotgun (WGS) entry which is preliminary data.</text>
</comment>
<evidence type="ECO:0000313" key="1">
    <source>
        <dbReference type="EMBL" id="OAN64520.1"/>
    </source>
</evidence>
<proteinExistence type="predicted"/>
<dbReference type="EMBL" id="LWQU01000032">
    <property type="protein sequence ID" value="OAN64520.1"/>
    <property type="molecule type" value="Genomic_DNA"/>
</dbReference>
<protein>
    <submittedName>
        <fullName evidence="1">Uncharacterized protein</fullName>
    </submittedName>
</protein>
<accession>A0A178MYW2</accession>
<dbReference type="STRING" id="1437059.A6A05_06350"/>
<organism evidence="1 2">
    <name type="scientific">Magnetospirillum moscoviense</name>
    <dbReference type="NCBI Taxonomy" id="1437059"/>
    <lineage>
        <taxon>Bacteria</taxon>
        <taxon>Pseudomonadati</taxon>
        <taxon>Pseudomonadota</taxon>
        <taxon>Alphaproteobacteria</taxon>
        <taxon>Rhodospirillales</taxon>
        <taxon>Rhodospirillaceae</taxon>
        <taxon>Magnetospirillum</taxon>
    </lineage>
</organism>
<dbReference type="AlphaFoldDB" id="A0A178MYW2"/>
<dbReference type="Proteomes" id="UP000078543">
    <property type="component" value="Unassembled WGS sequence"/>
</dbReference>
<evidence type="ECO:0000313" key="2">
    <source>
        <dbReference type="Proteomes" id="UP000078543"/>
    </source>
</evidence>